<proteinExistence type="predicted"/>
<keyword evidence="2" id="KW-1185">Reference proteome</keyword>
<dbReference type="PROSITE" id="PS51257">
    <property type="entry name" value="PROKAR_LIPOPROTEIN"/>
    <property type="match status" value="1"/>
</dbReference>
<dbReference type="Proteomes" id="UP001222030">
    <property type="component" value="Unassembled WGS sequence"/>
</dbReference>
<comment type="caution">
    <text evidence="1">The sequence shown here is derived from an EMBL/GenBank/DDBJ whole genome shotgun (WGS) entry which is preliminary data.</text>
</comment>
<evidence type="ECO:0000313" key="1">
    <source>
        <dbReference type="EMBL" id="MDC7714836.1"/>
    </source>
</evidence>
<name>A0ABT5IQJ7_9NEIS</name>
<evidence type="ECO:0000313" key="2">
    <source>
        <dbReference type="Proteomes" id="UP001222030"/>
    </source>
</evidence>
<accession>A0ABT5IQJ7</accession>
<organism evidence="1 2">
    <name type="scientific">Vogesella margarita</name>
    <dbReference type="NCBI Taxonomy" id="2984199"/>
    <lineage>
        <taxon>Bacteria</taxon>
        <taxon>Pseudomonadati</taxon>
        <taxon>Pseudomonadota</taxon>
        <taxon>Betaproteobacteria</taxon>
        <taxon>Neisseriales</taxon>
        <taxon>Chromobacteriaceae</taxon>
        <taxon>Vogesella</taxon>
    </lineage>
</organism>
<evidence type="ECO:0008006" key="3">
    <source>
        <dbReference type="Google" id="ProtNLM"/>
    </source>
</evidence>
<dbReference type="EMBL" id="JAQQLE010000011">
    <property type="protein sequence ID" value="MDC7714836.1"/>
    <property type="molecule type" value="Genomic_DNA"/>
</dbReference>
<dbReference type="RefSeq" id="WP_272772609.1">
    <property type="nucleotide sequence ID" value="NZ_JAQQLE010000011.1"/>
</dbReference>
<reference evidence="1 2" key="1">
    <citation type="submission" date="2023-01" db="EMBL/GenBank/DDBJ databases">
        <title>Novel species of the genus Vogesella isolated from rivers.</title>
        <authorList>
            <person name="Lu H."/>
        </authorList>
    </citation>
    <scope>NUCLEOTIDE SEQUENCE [LARGE SCALE GENOMIC DNA]</scope>
    <source>
        <strain evidence="1 2">LYT5W</strain>
    </source>
</reference>
<gene>
    <name evidence="1" type="ORF">PQU96_11980</name>
</gene>
<protein>
    <recommendedName>
        <fullName evidence="3">Lipoprotein</fullName>
    </recommendedName>
</protein>
<sequence length="57" mass="6864">MRLLMLILVASMLSACVVRPLYPYRHGDYYGHDRYSHDEGWRGDGWRDDYRHGGRRH</sequence>